<sequence>MKYSVPVLILFLFTLSCQKQDQSTVSTNAESDKTEVPLDTLLKNQLEYIRAEDQVLRMMLPDLNKRYSRGTEEQKVFRELIAKQDSLCEIKVRKILDDHGWVSSERIGYMANQTLWLVIQHAPLETQI</sequence>
<dbReference type="RefSeq" id="WP_069835353.1">
    <property type="nucleotide sequence ID" value="NZ_MDGQ01000005.1"/>
</dbReference>
<organism evidence="1 2">
    <name type="scientific">Roseivirga misakiensis</name>
    <dbReference type="NCBI Taxonomy" id="1563681"/>
    <lineage>
        <taxon>Bacteria</taxon>
        <taxon>Pseudomonadati</taxon>
        <taxon>Bacteroidota</taxon>
        <taxon>Cytophagia</taxon>
        <taxon>Cytophagales</taxon>
        <taxon>Roseivirgaceae</taxon>
        <taxon>Roseivirga</taxon>
    </lineage>
</organism>
<evidence type="ECO:0000313" key="2">
    <source>
        <dbReference type="Proteomes" id="UP000095552"/>
    </source>
</evidence>
<comment type="caution">
    <text evidence="1">The sequence shown here is derived from an EMBL/GenBank/DDBJ whole genome shotgun (WGS) entry which is preliminary data.</text>
</comment>
<accession>A0A1E5SL90</accession>
<dbReference type="OrthoDB" id="1164858at2"/>
<evidence type="ECO:0000313" key="1">
    <source>
        <dbReference type="EMBL" id="OEJ99890.1"/>
    </source>
</evidence>
<dbReference type="STRING" id="1563681.BFP71_10100"/>
<proteinExistence type="predicted"/>
<reference evidence="1 2" key="1">
    <citation type="submission" date="2016-08" db="EMBL/GenBank/DDBJ databases">
        <title>Draft genome of Fabibacter sp. strain SK-8.</title>
        <authorList>
            <person name="Wong S.-K."/>
            <person name="Hamasaki K."/>
            <person name="Yoshizawa S."/>
        </authorList>
    </citation>
    <scope>NUCLEOTIDE SEQUENCE [LARGE SCALE GENOMIC DNA]</scope>
    <source>
        <strain evidence="1 2">SK-8</strain>
    </source>
</reference>
<gene>
    <name evidence="1" type="ORF">BFP71_10100</name>
</gene>
<dbReference type="AlphaFoldDB" id="A0A1E5SL90"/>
<protein>
    <submittedName>
        <fullName evidence="1">Uncharacterized protein</fullName>
    </submittedName>
</protein>
<keyword evidence="2" id="KW-1185">Reference proteome</keyword>
<dbReference type="EMBL" id="MDGQ01000005">
    <property type="protein sequence ID" value="OEJ99890.1"/>
    <property type="molecule type" value="Genomic_DNA"/>
</dbReference>
<name>A0A1E5SL90_9BACT</name>
<dbReference type="Proteomes" id="UP000095552">
    <property type="component" value="Unassembled WGS sequence"/>
</dbReference>
<dbReference type="PROSITE" id="PS51257">
    <property type="entry name" value="PROKAR_LIPOPROTEIN"/>
    <property type="match status" value="1"/>
</dbReference>